<evidence type="ECO:0000313" key="2">
    <source>
        <dbReference type="Proteomes" id="UP000282971"/>
    </source>
</evidence>
<dbReference type="SUPFAM" id="SSF54637">
    <property type="entry name" value="Thioesterase/thiol ester dehydrase-isomerase"/>
    <property type="match status" value="1"/>
</dbReference>
<sequence length="142" mass="15529">MQRLDRSRLIGRVFPNEIEIPVRFDDLDIQAHVNNVAVAVIFEEARARFNRQHLLADLIAIGGTAVVAGVQLEFAGEMAWEPLHIRTGVLEIGRSSFLLGQTAEQGGELTAFAEVMLVAMLNGRPTPFPDAVRAKLEAALIA</sequence>
<dbReference type="RefSeq" id="WP_127744834.1">
    <property type="nucleotide sequence ID" value="NZ_SACN01000002.1"/>
</dbReference>
<dbReference type="Proteomes" id="UP000282971">
    <property type="component" value="Unassembled WGS sequence"/>
</dbReference>
<name>A0A437LZF6_9SPHN</name>
<dbReference type="EMBL" id="SACN01000002">
    <property type="protein sequence ID" value="RVT90818.1"/>
    <property type="molecule type" value="Genomic_DNA"/>
</dbReference>
<gene>
    <name evidence="1" type="ORF">EOD43_14820</name>
</gene>
<dbReference type="InterPro" id="IPR029069">
    <property type="entry name" value="HotDog_dom_sf"/>
</dbReference>
<dbReference type="Gene3D" id="3.10.129.10">
    <property type="entry name" value="Hotdog Thioesterase"/>
    <property type="match status" value="1"/>
</dbReference>
<reference evidence="1 2" key="1">
    <citation type="submission" date="2019-01" db="EMBL/GenBank/DDBJ databases">
        <authorList>
            <person name="Chen W.-M."/>
        </authorList>
    </citation>
    <scope>NUCLEOTIDE SEQUENCE [LARGE SCALE GENOMIC DNA]</scope>
    <source>
        <strain evidence="1 2">CCP-7</strain>
    </source>
</reference>
<dbReference type="AlphaFoldDB" id="A0A437LZF6"/>
<dbReference type="Pfam" id="PF13279">
    <property type="entry name" value="4HBT_2"/>
    <property type="match status" value="1"/>
</dbReference>
<evidence type="ECO:0000313" key="1">
    <source>
        <dbReference type="EMBL" id="RVT90818.1"/>
    </source>
</evidence>
<dbReference type="CDD" id="cd00586">
    <property type="entry name" value="4HBT"/>
    <property type="match status" value="1"/>
</dbReference>
<accession>A0A437LZF6</accession>
<organism evidence="1 2">
    <name type="scientific">Sphingomonas crocodyli</name>
    <dbReference type="NCBI Taxonomy" id="1979270"/>
    <lineage>
        <taxon>Bacteria</taxon>
        <taxon>Pseudomonadati</taxon>
        <taxon>Pseudomonadota</taxon>
        <taxon>Alphaproteobacteria</taxon>
        <taxon>Sphingomonadales</taxon>
        <taxon>Sphingomonadaceae</taxon>
        <taxon>Sphingomonas</taxon>
    </lineage>
</organism>
<protein>
    <submittedName>
        <fullName evidence="1">Acyl-CoA thioesterase</fullName>
    </submittedName>
</protein>
<dbReference type="OrthoDB" id="9799036at2"/>
<proteinExistence type="predicted"/>
<keyword evidence="2" id="KW-1185">Reference proteome</keyword>
<comment type="caution">
    <text evidence="1">The sequence shown here is derived from an EMBL/GenBank/DDBJ whole genome shotgun (WGS) entry which is preliminary data.</text>
</comment>